<dbReference type="PANTHER" id="PTHR30543:SF21">
    <property type="entry name" value="NAD(P)H-DEPENDENT FMN REDUCTASE LOT6"/>
    <property type="match status" value="1"/>
</dbReference>
<dbReference type="Proteomes" id="UP000469558">
    <property type="component" value="Unassembled WGS sequence"/>
</dbReference>
<dbReference type="SUPFAM" id="SSF52218">
    <property type="entry name" value="Flavoproteins"/>
    <property type="match status" value="1"/>
</dbReference>
<gene>
    <name evidence="2" type="primary">LOT6_1</name>
    <name evidence="2" type="ORF">LSUE1_G000555</name>
</gene>
<proteinExistence type="predicted"/>
<dbReference type="GO" id="GO:0016491">
    <property type="term" value="F:oxidoreductase activity"/>
    <property type="evidence" value="ECO:0007669"/>
    <property type="project" value="InterPro"/>
</dbReference>
<dbReference type="InterPro" id="IPR029039">
    <property type="entry name" value="Flavoprotein-like_sf"/>
</dbReference>
<dbReference type="PANTHER" id="PTHR30543">
    <property type="entry name" value="CHROMATE REDUCTASE"/>
    <property type="match status" value="1"/>
</dbReference>
<dbReference type="GO" id="GO:0005829">
    <property type="term" value="C:cytosol"/>
    <property type="evidence" value="ECO:0007669"/>
    <property type="project" value="TreeGrafter"/>
</dbReference>
<dbReference type="OrthoDB" id="68575at2759"/>
<evidence type="ECO:0000313" key="3">
    <source>
        <dbReference type="Proteomes" id="UP000469558"/>
    </source>
</evidence>
<name>A0A8T9CHE4_9HELO</name>
<dbReference type="EMBL" id="QGMK01000071">
    <property type="protein sequence ID" value="TVY84586.1"/>
    <property type="molecule type" value="Genomic_DNA"/>
</dbReference>
<dbReference type="Gene3D" id="3.40.50.360">
    <property type="match status" value="1"/>
</dbReference>
<dbReference type="AlphaFoldDB" id="A0A8T9CHE4"/>
<feature type="domain" description="NADPH-dependent FMN reductase-like" evidence="1">
    <location>
        <begin position="9"/>
        <end position="160"/>
    </location>
</feature>
<comment type="caution">
    <text evidence="2">The sequence shown here is derived from an EMBL/GenBank/DDBJ whole genome shotgun (WGS) entry which is preliminary data.</text>
</comment>
<evidence type="ECO:0000313" key="2">
    <source>
        <dbReference type="EMBL" id="TVY84586.1"/>
    </source>
</evidence>
<protein>
    <submittedName>
        <fullName evidence="2">NAD(P)H-dependent FMN reductase LOT6</fullName>
    </submittedName>
</protein>
<dbReference type="InterPro" id="IPR050712">
    <property type="entry name" value="NAD(P)H-dep_reductase"/>
</dbReference>
<dbReference type="Pfam" id="PF03358">
    <property type="entry name" value="FMN_red"/>
    <property type="match status" value="1"/>
</dbReference>
<accession>A0A8T9CHE4</accession>
<organism evidence="2 3">
    <name type="scientific">Lachnellula suecica</name>
    <dbReference type="NCBI Taxonomy" id="602035"/>
    <lineage>
        <taxon>Eukaryota</taxon>
        <taxon>Fungi</taxon>
        <taxon>Dikarya</taxon>
        <taxon>Ascomycota</taxon>
        <taxon>Pezizomycotina</taxon>
        <taxon>Leotiomycetes</taxon>
        <taxon>Helotiales</taxon>
        <taxon>Lachnaceae</taxon>
        <taxon>Lachnellula</taxon>
    </lineage>
</organism>
<evidence type="ECO:0000259" key="1">
    <source>
        <dbReference type="Pfam" id="PF03358"/>
    </source>
</evidence>
<keyword evidence="3" id="KW-1185">Reference proteome</keyword>
<reference evidence="2 3" key="1">
    <citation type="submission" date="2018-05" db="EMBL/GenBank/DDBJ databases">
        <title>Genome sequencing and assembly of the regulated plant pathogen Lachnellula willkommii and related sister species for the development of diagnostic species identification markers.</title>
        <authorList>
            <person name="Giroux E."/>
            <person name="Bilodeau G."/>
        </authorList>
    </citation>
    <scope>NUCLEOTIDE SEQUENCE [LARGE SCALE GENOMIC DNA]</scope>
    <source>
        <strain evidence="2 3">CBS 268.59</strain>
    </source>
</reference>
<sequence length="211" mass="23452">MSEAKIFKVGSTRVVRVGPQVANFILDTIKAGHLEASGDEKMKTRTTIDLIDLKDYNLPIFDESGIPNRIHSPEGYDHEHTRVWSRHIASYDAFVFLSAQRNWGIPAELKNAIDYLFHEWKGKPAMIISYGGHGGTQSAAQIKTVLGAIGMQVVEKMVNMSFPSPELVGKAFKGEVLGLDAKSDTGPWAEHRSEIAAVFWNHMVTEMLVEN</sequence>
<dbReference type="InterPro" id="IPR005025">
    <property type="entry name" value="FMN_Rdtase-like_dom"/>
</dbReference>
<dbReference type="GO" id="GO:0010181">
    <property type="term" value="F:FMN binding"/>
    <property type="evidence" value="ECO:0007669"/>
    <property type="project" value="TreeGrafter"/>
</dbReference>